<sequence length="329" mass="37475">MGEVNEANLVQLSNCISDASAQLQIASLCLRSLYVTNNSSVPEFVQLRNSIVNDANVYRIQIFPFANAVVTYLQEFCENYTTFTFDEFCENIADLANEANERVSLSRFTAELHKRILVDFKKKQDQATIVLQKLDLETKALNEKEQRLRNKVETDYAWALRLLFVPVVGAKAREILSKKRDSVIQEANAAASERDIAAAASSVIKGPLLEAINSFIDRITKIAEFFQVLTNELVMLANNQQENPRKMHYIRVRAKAEIIIDACRLYMSRIPDSETNLRAIPDNYDKNYVQQWLSTEHVEVNGTPTSFLTWGQLLFGKNNKLKHLFTAEV</sequence>
<evidence type="ECO:0000313" key="2">
    <source>
        <dbReference type="Proteomes" id="UP000789572"/>
    </source>
</evidence>
<gene>
    <name evidence="1" type="ORF">POCULU_LOCUS9051</name>
</gene>
<dbReference type="AlphaFoldDB" id="A0A9N9GTZ9"/>
<proteinExistence type="predicted"/>
<reference evidence="1" key="1">
    <citation type="submission" date="2021-06" db="EMBL/GenBank/DDBJ databases">
        <authorList>
            <person name="Kallberg Y."/>
            <person name="Tangrot J."/>
            <person name="Rosling A."/>
        </authorList>
    </citation>
    <scope>NUCLEOTIDE SEQUENCE</scope>
    <source>
        <strain evidence="1">IA702</strain>
    </source>
</reference>
<accession>A0A9N9GTZ9</accession>
<keyword evidence="2" id="KW-1185">Reference proteome</keyword>
<name>A0A9N9GTZ9_9GLOM</name>
<evidence type="ECO:0000313" key="1">
    <source>
        <dbReference type="EMBL" id="CAG8634005.1"/>
    </source>
</evidence>
<organism evidence="1 2">
    <name type="scientific">Paraglomus occultum</name>
    <dbReference type="NCBI Taxonomy" id="144539"/>
    <lineage>
        <taxon>Eukaryota</taxon>
        <taxon>Fungi</taxon>
        <taxon>Fungi incertae sedis</taxon>
        <taxon>Mucoromycota</taxon>
        <taxon>Glomeromycotina</taxon>
        <taxon>Glomeromycetes</taxon>
        <taxon>Paraglomerales</taxon>
        <taxon>Paraglomeraceae</taxon>
        <taxon>Paraglomus</taxon>
    </lineage>
</organism>
<dbReference type="EMBL" id="CAJVPJ010003054">
    <property type="protein sequence ID" value="CAG8634005.1"/>
    <property type="molecule type" value="Genomic_DNA"/>
</dbReference>
<comment type="caution">
    <text evidence="1">The sequence shown here is derived from an EMBL/GenBank/DDBJ whole genome shotgun (WGS) entry which is preliminary data.</text>
</comment>
<dbReference type="OrthoDB" id="2360021at2759"/>
<dbReference type="Proteomes" id="UP000789572">
    <property type="component" value="Unassembled WGS sequence"/>
</dbReference>
<protein>
    <submittedName>
        <fullName evidence="1">2512_t:CDS:1</fullName>
    </submittedName>
</protein>